<dbReference type="EMBL" id="CP017717">
    <property type="protein sequence ID" value="AQZ64265.1"/>
    <property type="molecule type" value="Genomic_DNA"/>
</dbReference>
<accession>A0A1V0A232</accession>
<keyword evidence="1" id="KW-0812">Transmembrane</keyword>
<gene>
    <name evidence="2" type="ORF">BKM31_24905</name>
</gene>
<sequence length="216" mass="22368">MSIPPIIARPWGPPSGPLLGRLAGRLFGRSRVPAASAVLRLWRAVVFATVCGAVSAGGHALAGGGPVPFEVCLAGVLAALGLAYLIDGRERGLAAVLTATVSTQMVLHQLFERLAPGPAAEPGHGHPAPGMVLVHLVVAGLTAWWLHRGESALWLMIRLYGAPRPVVRLLVTAPVEEGAGAPPLRWRPFTPCPGIPAGRTVSGAITRRGPPAAARH</sequence>
<evidence type="ECO:0000313" key="2">
    <source>
        <dbReference type="EMBL" id="AQZ64265.1"/>
    </source>
</evidence>
<evidence type="ECO:0000313" key="3">
    <source>
        <dbReference type="Proteomes" id="UP000190797"/>
    </source>
</evidence>
<dbReference type="STRING" id="1909395.BKM31_24905"/>
<evidence type="ECO:0000256" key="1">
    <source>
        <dbReference type="SAM" id="Phobius"/>
    </source>
</evidence>
<proteinExistence type="predicted"/>
<dbReference type="OrthoDB" id="5191668at2"/>
<keyword evidence="1" id="KW-0472">Membrane</keyword>
<protein>
    <submittedName>
        <fullName evidence="2">Uncharacterized protein</fullName>
    </submittedName>
</protein>
<organism evidence="2 3">
    <name type="scientific">[Actinomadura] parvosata subsp. kistnae</name>
    <dbReference type="NCBI Taxonomy" id="1909395"/>
    <lineage>
        <taxon>Bacteria</taxon>
        <taxon>Bacillati</taxon>
        <taxon>Actinomycetota</taxon>
        <taxon>Actinomycetes</taxon>
        <taxon>Streptosporangiales</taxon>
        <taxon>Streptosporangiaceae</taxon>
        <taxon>Nonomuraea</taxon>
    </lineage>
</organism>
<dbReference type="RefSeq" id="WP_080040465.1">
    <property type="nucleotide sequence ID" value="NZ_CP017717.1"/>
</dbReference>
<name>A0A1V0A232_9ACTN</name>
<keyword evidence="1" id="KW-1133">Transmembrane helix</keyword>
<feature type="transmembrane region" description="Helical" evidence="1">
    <location>
        <begin position="67"/>
        <end position="86"/>
    </location>
</feature>
<keyword evidence="3" id="KW-1185">Reference proteome</keyword>
<feature type="transmembrane region" description="Helical" evidence="1">
    <location>
        <begin position="131"/>
        <end position="147"/>
    </location>
</feature>
<dbReference type="KEGG" id="noa:BKM31_24905"/>
<reference evidence="3" key="1">
    <citation type="journal article" date="2017" name="Med. Chem. Commun.">
        <title>Nonomuraea sp. ATCC 55076 harbours the largest actinomycete chromosome to date and the kistamicin biosynthetic gene cluster.</title>
        <authorList>
            <person name="Nazari B."/>
            <person name="Forneris C.C."/>
            <person name="Gibson M.I."/>
            <person name="Moon K."/>
            <person name="Schramma K.R."/>
            <person name="Seyedsayamdost M.R."/>
        </authorList>
    </citation>
    <scope>NUCLEOTIDE SEQUENCE [LARGE SCALE GENOMIC DNA]</scope>
    <source>
        <strain evidence="3">ATCC 55076</strain>
    </source>
</reference>
<feature type="transmembrane region" description="Helical" evidence="1">
    <location>
        <begin position="41"/>
        <end position="61"/>
    </location>
</feature>
<dbReference type="Proteomes" id="UP000190797">
    <property type="component" value="Chromosome"/>
</dbReference>
<dbReference type="AlphaFoldDB" id="A0A1V0A232"/>
<feature type="transmembrane region" description="Helical" evidence="1">
    <location>
        <begin position="93"/>
        <end position="111"/>
    </location>
</feature>